<dbReference type="SUPFAM" id="SSF56601">
    <property type="entry name" value="beta-lactamase/transpeptidase-like"/>
    <property type="match status" value="1"/>
</dbReference>
<evidence type="ECO:0008006" key="5">
    <source>
        <dbReference type="Google" id="ProtNLM"/>
    </source>
</evidence>
<dbReference type="InterPro" id="IPR050491">
    <property type="entry name" value="AmpC-like"/>
</dbReference>
<dbReference type="Gene3D" id="3.40.710.10">
    <property type="entry name" value="DD-peptidase/beta-lactamase superfamily"/>
    <property type="match status" value="1"/>
</dbReference>
<accession>A0A4Q1VEG4</accession>
<feature type="domain" description="Beta-lactamase-related" evidence="1">
    <location>
        <begin position="19"/>
        <end position="340"/>
    </location>
</feature>
<dbReference type="Pfam" id="PF00144">
    <property type="entry name" value="Beta-lactamase"/>
    <property type="match status" value="1"/>
</dbReference>
<dbReference type="Proteomes" id="UP000290819">
    <property type="component" value="Unassembled WGS sequence"/>
</dbReference>
<evidence type="ECO:0000259" key="2">
    <source>
        <dbReference type="Pfam" id="PF11954"/>
    </source>
</evidence>
<organism evidence="3 4">
    <name type="scientific">Bradyrhizobium betae</name>
    <dbReference type="NCBI Taxonomy" id="244734"/>
    <lineage>
        <taxon>Bacteria</taxon>
        <taxon>Pseudomonadati</taxon>
        <taxon>Pseudomonadota</taxon>
        <taxon>Alphaproteobacteria</taxon>
        <taxon>Hyphomicrobiales</taxon>
        <taxon>Nitrobacteraceae</taxon>
        <taxon>Bradyrhizobium</taxon>
    </lineage>
</organism>
<dbReference type="RefSeq" id="WP_129268382.1">
    <property type="nucleotide sequence ID" value="NZ_MZXW01000013.1"/>
</dbReference>
<evidence type="ECO:0000313" key="4">
    <source>
        <dbReference type="Proteomes" id="UP000290819"/>
    </source>
</evidence>
<evidence type="ECO:0000259" key="1">
    <source>
        <dbReference type="Pfam" id="PF00144"/>
    </source>
</evidence>
<dbReference type="InterPro" id="IPR012338">
    <property type="entry name" value="Beta-lactam/transpept-like"/>
</dbReference>
<dbReference type="OrthoDB" id="5377981at2"/>
<dbReference type="InterPro" id="IPR021860">
    <property type="entry name" value="Peptidase_S12_Pab87-rel_C"/>
</dbReference>
<dbReference type="Pfam" id="PF11954">
    <property type="entry name" value="DUF3471"/>
    <property type="match status" value="1"/>
</dbReference>
<protein>
    <recommendedName>
        <fullName evidence="5">Serine hydrolase</fullName>
    </recommendedName>
</protein>
<comment type="caution">
    <text evidence="3">The sequence shown here is derived from an EMBL/GenBank/DDBJ whole genome shotgun (WGS) entry which is preliminary data.</text>
</comment>
<dbReference type="Gene3D" id="2.40.128.600">
    <property type="match status" value="1"/>
</dbReference>
<dbReference type="AlphaFoldDB" id="A0A4Q1VEG4"/>
<reference evidence="3 4" key="1">
    <citation type="submission" date="2017-03" db="EMBL/GenBank/DDBJ databases">
        <authorList>
            <person name="Safronova V.I."/>
            <person name="Sazanova A.L."/>
            <person name="Chirak E.R."/>
        </authorList>
    </citation>
    <scope>NUCLEOTIDE SEQUENCE [LARGE SCALE GENOMIC DNA]</scope>
    <source>
        <strain evidence="3 4">Opo-243</strain>
    </source>
</reference>
<dbReference type="PANTHER" id="PTHR46825:SF15">
    <property type="entry name" value="BETA-LACTAMASE-RELATED DOMAIN-CONTAINING PROTEIN"/>
    <property type="match status" value="1"/>
</dbReference>
<feature type="domain" description="Peptidase S12 Pab87-related C-terminal" evidence="2">
    <location>
        <begin position="389"/>
        <end position="486"/>
    </location>
</feature>
<sequence>MNKSLEIPDASLASLIPDIDRLAAEAMAVWKVPGAALAIVQDGKVALTRAYGQRDVEADLPVTPHTHFVICSITKSFTATAIALLQNDGVLDWSKPVRDYLPEFRLSDAVATERVTIRDLLSHQSGLPRHDWVHMPGDLSPAEMLPLMRHLELSRDIRGAWQYSNLCYNAAGLLIERLSGKSFEAFVRERLTDRLGMNISFSLDELEAGAEPARPYKIDVDTRSPALRLPIRTTAAGAINTSVADLANWMRLHLGKGEFEGERLLPATLVEQLHAPLALVGKSEFSENGHHIHYGLGLQSHTYRGERMVSHSGGWNGWGSLMALVPEAGIGVAVLTNRSSSGIPLILSLYIIDRLRGREPVDWLSRFRKQRDDFIAHIPADKEAREKARHKDTTPAHELSAYAADYAHPAYGVISIRERDGALHWSWRGMGAPLSHRHFETFVTPEIIDQLHPDNVPITFQTDREGNIVHLSVPLEPMVKDIVFERRAAGDCVDPAFRTRCVGQFKSGAITHRVTLDSEGRLILKPDYQPAYRLEPQQGRGFRIAELEGFAVEFRGEGERIDQIVFHQPNGIFVADRVMEQESGH</sequence>
<dbReference type="InterPro" id="IPR001466">
    <property type="entry name" value="Beta-lactam-related"/>
</dbReference>
<name>A0A4Q1VEG4_9BRAD</name>
<dbReference type="EMBL" id="MZXW01000013">
    <property type="protein sequence ID" value="RXT50561.1"/>
    <property type="molecule type" value="Genomic_DNA"/>
</dbReference>
<dbReference type="PANTHER" id="PTHR46825">
    <property type="entry name" value="D-ALANYL-D-ALANINE-CARBOXYPEPTIDASE/ENDOPEPTIDASE AMPH"/>
    <property type="match status" value="1"/>
</dbReference>
<keyword evidence="4" id="KW-1185">Reference proteome</keyword>
<evidence type="ECO:0000313" key="3">
    <source>
        <dbReference type="EMBL" id="RXT50561.1"/>
    </source>
</evidence>
<gene>
    <name evidence="3" type="ORF">B5V03_06085</name>
</gene>
<proteinExistence type="predicted"/>